<dbReference type="EMBL" id="GGEC01047786">
    <property type="protein sequence ID" value="MBX28270.1"/>
    <property type="molecule type" value="Transcribed_RNA"/>
</dbReference>
<keyword evidence="1" id="KW-1133">Transmembrane helix</keyword>
<evidence type="ECO:0000313" key="2">
    <source>
        <dbReference type="EMBL" id="MBX28270.1"/>
    </source>
</evidence>
<sequence>MNLHNGLYGGVLLSSARVSCFDVFIIYTLIICLHFSSVCLSVSMIVLVSIAQGACA</sequence>
<dbReference type="AlphaFoldDB" id="A0A2P2MDG1"/>
<reference evidence="2" key="1">
    <citation type="submission" date="2018-02" db="EMBL/GenBank/DDBJ databases">
        <title>Rhizophora mucronata_Transcriptome.</title>
        <authorList>
            <person name="Meera S.P."/>
            <person name="Sreeshan A."/>
            <person name="Augustine A."/>
        </authorList>
    </citation>
    <scope>NUCLEOTIDE SEQUENCE</scope>
    <source>
        <tissue evidence="2">Leaf</tissue>
    </source>
</reference>
<feature type="transmembrane region" description="Helical" evidence="1">
    <location>
        <begin position="24"/>
        <end position="51"/>
    </location>
</feature>
<proteinExistence type="predicted"/>
<accession>A0A2P2MDG1</accession>
<protein>
    <submittedName>
        <fullName evidence="2">Uncharacterized protein MANES_13G058400</fullName>
    </submittedName>
</protein>
<evidence type="ECO:0000256" key="1">
    <source>
        <dbReference type="SAM" id="Phobius"/>
    </source>
</evidence>
<organism evidence="2">
    <name type="scientific">Rhizophora mucronata</name>
    <name type="common">Asiatic mangrove</name>
    <dbReference type="NCBI Taxonomy" id="61149"/>
    <lineage>
        <taxon>Eukaryota</taxon>
        <taxon>Viridiplantae</taxon>
        <taxon>Streptophyta</taxon>
        <taxon>Embryophyta</taxon>
        <taxon>Tracheophyta</taxon>
        <taxon>Spermatophyta</taxon>
        <taxon>Magnoliopsida</taxon>
        <taxon>eudicotyledons</taxon>
        <taxon>Gunneridae</taxon>
        <taxon>Pentapetalae</taxon>
        <taxon>rosids</taxon>
        <taxon>fabids</taxon>
        <taxon>Malpighiales</taxon>
        <taxon>Rhizophoraceae</taxon>
        <taxon>Rhizophora</taxon>
    </lineage>
</organism>
<keyword evidence="1" id="KW-0472">Membrane</keyword>
<name>A0A2P2MDG1_RHIMU</name>
<keyword evidence="1" id="KW-0812">Transmembrane</keyword>